<protein>
    <recommendedName>
        <fullName evidence="12">Phosphoenolpyruvate synthase</fullName>
        <shortName evidence="12">PEP synthase</shortName>
        <ecNumber evidence="12">2.7.9.2</ecNumber>
    </recommendedName>
    <alternativeName>
        <fullName evidence="12">Pyruvate, water dikinase</fullName>
    </alternativeName>
</protein>
<dbReference type="AlphaFoldDB" id="A0A520KQW0"/>
<dbReference type="Pfam" id="PF01326">
    <property type="entry name" value="PPDK_N"/>
    <property type="match status" value="1"/>
</dbReference>
<dbReference type="SUPFAM" id="SSF52009">
    <property type="entry name" value="Phosphohistidine domain"/>
    <property type="match status" value="1"/>
</dbReference>
<evidence type="ECO:0000256" key="12">
    <source>
        <dbReference type="PIRNR" id="PIRNR000854"/>
    </source>
</evidence>
<evidence type="ECO:0000256" key="5">
    <source>
        <dbReference type="ARBA" id="ARBA00022679"/>
    </source>
</evidence>
<dbReference type="PANTHER" id="PTHR43030:SF1">
    <property type="entry name" value="PHOSPHOENOLPYRUVATE SYNTHASE"/>
    <property type="match status" value="1"/>
</dbReference>
<proteinExistence type="inferred from homology"/>
<evidence type="ECO:0000256" key="6">
    <source>
        <dbReference type="ARBA" id="ARBA00022723"/>
    </source>
</evidence>
<name>A0A520KQW0_METT2</name>
<evidence type="ECO:0000259" key="15">
    <source>
        <dbReference type="Pfam" id="PF02896"/>
    </source>
</evidence>
<reference evidence="16 17" key="1">
    <citation type="journal article" date="2019" name="Nat. Microbiol.">
        <title>Wide diversity of methane and short-chain alkane metabolisms in uncultured archaea.</title>
        <authorList>
            <person name="Borrel G."/>
            <person name="Adam P.S."/>
            <person name="McKay L.J."/>
            <person name="Chen L.X."/>
            <person name="Sierra-Garcia I.N."/>
            <person name="Sieber C.M."/>
            <person name="Letourneur Q."/>
            <person name="Ghozlane A."/>
            <person name="Andersen G.L."/>
            <person name="Li W.J."/>
            <person name="Hallam S.J."/>
            <person name="Muyzer G."/>
            <person name="de Oliveira V.M."/>
            <person name="Inskeep W.P."/>
            <person name="Banfield J.F."/>
            <person name="Gribaldo S."/>
        </authorList>
    </citation>
    <scope>NUCLEOTIDE SEQUENCE [LARGE SCALE GENOMIC DNA]</scope>
    <source>
        <strain evidence="16">NM1a</strain>
    </source>
</reference>
<feature type="domain" description="PEP-utilising enzyme C-terminal" evidence="15">
    <location>
        <begin position="455"/>
        <end position="739"/>
    </location>
</feature>
<evidence type="ECO:0000256" key="2">
    <source>
        <dbReference type="ARBA" id="ARBA00002988"/>
    </source>
</evidence>
<comment type="similarity">
    <text evidence="4 12">Belongs to the PEP-utilizing enzyme family.</text>
</comment>
<dbReference type="InterPro" id="IPR006319">
    <property type="entry name" value="PEP_synth"/>
</dbReference>
<keyword evidence="16" id="KW-0670">Pyruvate</keyword>
<dbReference type="EC" id="2.7.9.2" evidence="12"/>
<dbReference type="EMBL" id="RXIF01000012">
    <property type="protein sequence ID" value="RZN63906.1"/>
    <property type="molecule type" value="Genomic_DNA"/>
</dbReference>
<dbReference type="Gene3D" id="3.30.1490.20">
    <property type="entry name" value="ATP-grasp fold, A domain"/>
    <property type="match status" value="1"/>
</dbReference>
<dbReference type="InterPro" id="IPR018274">
    <property type="entry name" value="PEP_util_AS"/>
</dbReference>
<keyword evidence="6 12" id="KW-0479">Metal-binding</keyword>
<feature type="domain" description="Pyruvate phosphate dikinase AMP/ATP-binding" evidence="14">
    <location>
        <begin position="16"/>
        <end position="321"/>
    </location>
</feature>
<evidence type="ECO:0000256" key="7">
    <source>
        <dbReference type="ARBA" id="ARBA00022741"/>
    </source>
</evidence>
<dbReference type="InterPro" id="IPR002192">
    <property type="entry name" value="PPDK_AMP/ATP-bd"/>
</dbReference>
<dbReference type="Pfam" id="PF02896">
    <property type="entry name" value="PEP-utilizers_C"/>
    <property type="match status" value="1"/>
</dbReference>
<dbReference type="GO" id="GO:0006094">
    <property type="term" value="P:gluconeogenesis"/>
    <property type="evidence" value="ECO:0007669"/>
    <property type="project" value="UniProtKB-UniPathway"/>
</dbReference>
<evidence type="ECO:0000256" key="10">
    <source>
        <dbReference type="ARBA" id="ARBA00022842"/>
    </source>
</evidence>
<dbReference type="GO" id="GO:0005524">
    <property type="term" value="F:ATP binding"/>
    <property type="evidence" value="ECO:0007669"/>
    <property type="project" value="UniProtKB-KW"/>
</dbReference>
<dbReference type="InterPro" id="IPR036637">
    <property type="entry name" value="Phosphohistidine_dom_sf"/>
</dbReference>
<keyword evidence="10 12" id="KW-0460">Magnesium</keyword>
<organism evidence="16 17">
    <name type="scientific">Methanoliparum thermophilum</name>
    <dbReference type="NCBI Taxonomy" id="2491083"/>
    <lineage>
        <taxon>Archaea</taxon>
        <taxon>Methanobacteriati</taxon>
        <taxon>Methanobacteriota</taxon>
        <taxon>Candidatus Methanoliparia</taxon>
        <taxon>Candidatus Methanoliparales</taxon>
        <taxon>Candidatus Methanoliparaceae</taxon>
        <taxon>Candidatus Methanoliparum</taxon>
    </lineage>
</organism>
<dbReference type="InterPro" id="IPR023151">
    <property type="entry name" value="PEP_util_CS"/>
</dbReference>
<dbReference type="InterPro" id="IPR000121">
    <property type="entry name" value="PEP_util_C"/>
</dbReference>
<dbReference type="InterPro" id="IPR015813">
    <property type="entry name" value="Pyrv/PenolPyrv_kinase-like_dom"/>
</dbReference>
<evidence type="ECO:0000259" key="13">
    <source>
        <dbReference type="Pfam" id="PF00391"/>
    </source>
</evidence>
<dbReference type="NCBIfam" id="TIGR01418">
    <property type="entry name" value="PEP_synth"/>
    <property type="match status" value="1"/>
</dbReference>
<evidence type="ECO:0000256" key="11">
    <source>
        <dbReference type="ARBA" id="ARBA00047700"/>
    </source>
</evidence>
<evidence type="ECO:0000313" key="17">
    <source>
        <dbReference type="Proteomes" id="UP000317158"/>
    </source>
</evidence>
<dbReference type="InterPro" id="IPR040442">
    <property type="entry name" value="Pyrv_kinase-like_dom_sf"/>
</dbReference>
<dbReference type="PROSITE" id="PS00742">
    <property type="entry name" value="PEP_ENZYMES_2"/>
    <property type="match status" value="1"/>
</dbReference>
<dbReference type="Pfam" id="PF00391">
    <property type="entry name" value="PEP-utilizers"/>
    <property type="match status" value="1"/>
</dbReference>
<sequence length="755" mass="83529">MDTVWIKDVGKKDIGIAGGKGANLGEMINKGLPVPPGFIITAKAFRNFLKESGIEKKLFDILMIDIDDDAQLKDAEKKAKQLIFNTKIPENIKKEILDKYRTLCNEEGGEVFVAVRSSATAEDLPDASFAGQQDTFLNIKGEEQLIDAVKKCWASLYGARAIFYRVKKNFDHEKVNIAVVVQKMVNAEKAGVMFTSHPSSGENVAIIESIWGLGEAVVSGMVSPDNFVIDKETYRIIDKKISEKTKMCIKDPKTGDTIYIDVPQDKRNAESLTDDEIKELVNLGNKIERIYRFPQDVEWAIENGKIFILQSRAITTINNNNIVKEGISKEPILIGTGASPGIVSGRVVIINSIKDLNKVEKGDIMVAKMTSPDMVPAMERASGIVTDEGGMTCHAAIVSRELGTPCIVGSKKATKVLKNGDTITIDGAKGTIYKGRIDTKTETKEEVVIKNKPIITATEVKVNISIPSAAERAAKTGADGVGLLRIEHMVLTLPMHPQKYIDEGRSEEYVDELVKGIKTVADAFYPKPVWVRTIDAPTDEFRAMPGGEGEPIEANPMLGWRGIRRDLTIKEHFRLEMRAFKKLFNMGYDNVGIMLPLIQHPYEIREAKQMMIDEGIDLNKVEWGIMVETPAAAILIEDIIKEGIDYISFGTNDLIQYTLAIDRNNENVSYMYDEEHPAVLKLIKYVIDKCNEAGVKTSVCGQAGSNPKIVEKLVEYGIKSVSSNIDGVADVREAVARKERQIMLESALKSIKKDG</sequence>
<gene>
    <name evidence="16" type="ORF">EF806_06665</name>
</gene>
<dbReference type="NCBIfam" id="NF005057">
    <property type="entry name" value="PRK06464.1"/>
    <property type="match status" value="1"/>
</dbReference>
<dbReference type="Proteomes" id="UP000317158">
    <property type="component" value="Unassembled WGS sequence"/>
</dbReference>
<evidence type="ECO:0000256" key="3">
    <source>
        <dbReference type="ARBA" id="ARBA00004742"/>
    </source>
</evidence>
<dbReference type="PIRSF" id="PIRSF000854">
    <property type="entry name" value="PEP_synthase"/>
    <property type="match status" value="1"/>
</dbReference>
<dbReference type="InterPro" id="IPR013815">
    <property type="entry name" value="ATP_grasp_subdomain_1"/>
</dbReference>
<feature type="domain" description="PEP-utilising enzyme mobile" evidence="13">
    <location>
        <begin position="360"/>
        <end position="430"/>
    </location>
</feature>
<keyword evidence="5 12" id="KW-0808">Transferase</keyword>
<dbReference type="Gene3D" id="3.50.30.10">
    <property type="entry name" value="Phosphohistidine domain"/>
    <property type="match status" value="1"/>
</dbReference>
<evidence type="ECO:0000256" key="8">
    <source>
        <dbReference type="ARBA" id="ARBA00022777"/>
    </source>
</evidence>
<evidence type="ECO:0000256" key="9">
    <source>
        <dbReference type="ARBA" id="ARBA00022840"/>
    </source>
</evidence>
<dbReference type="Gene3D" id="3.30.470.20">
    <property type="entry name" value="ATP-grasp fold, B domain"/>
    <property type="match status" value="1"/>
</dbReference>
<dbReference type="GO" id="GO:0008986">
    <property type="term" value="F:pyruvate, water dikinase activity"/>
    <property type="evidence" value="ECO:0007669"/>
    <property type="project" value="UniProtKB-EC"/>
</dbReference>
<dbReference type="SUPFAM" id="SSF56059">
    <property type="entry name" value="Glutathione synthetase ATP-binding domain-like"/>
    <property type="match status" value="1"/>
</dbReference>
<comment type="pathway">
    <text evidence="3 12">Carbohydrate biosynthesis; gluconeogenesis.</text>
</comment>
<comment type="function">
    <text evidence="2 12">Catalyzes the phosphorylation of pyruvate to phosphoenolpyruvate.</text>
</comment>
<comment type="cofactor">
    <cofactor evidence="1 12">
        <name>Mg(2+)</name>
        <dbReference type="ChEBI" id="CHEBI:18420"/>
    </cofactor>
</comment>
<evidence type="ECO:0000256" key="4">
    <source>
        <dbReference type="ARBA" id="ARBA00007837"/>
    </source>
</evidence>
<evidence type="ECO:0000256" key="1">
    <source>
        <dbReference type="ARBA" id="ARBA00001946"/>
    </source>
</evidence>
<dbReference type="GO" id="GO:0046872">
    <property type="term" value="F:metal ion binding"/>
    <property type="evidence" value="ECO:0007669"/>
    <property type="project" value="UniProtKB-KW"/>
</dbReference>
<comment type="catalytic activity">
    <reaction evidence="11 12">
        <text>pyruvate + ATP + H2O = phosphoenolpyruvate + AMP + phosphate + 2 H(+)</text>
        <dbReference type="Rhea" id="RHEA:11364"/>
        <dbReference type="ChEBI" id="CHEBI:15361"/>
        <dbReference type="ChEBI" id="CHEBI:15377"/>
        <dbReference type="ChEBI" id="CHEBI:15378"/>
        <dbReference type="ChEBI" id="CHEBI:30616"/>
        <dbReference type="ChEBI" id="CHEBI:43474"/>
        <dbReference type="ChEBI" id="CHEBI:58702"/>
        <dbReference type="ChEBI" id="CHEBI:456215"/>
        <dbReference type="EC" id="2.7.9.2"/>
    </reaction>
</comment>
<dbReference type="SUPFAM" id="SSF51621">
    <property type="entry name" value="Phosphoenolpyruvate/pyruvate domain"/>
    <property type="match status" value="1"/>
</dbReference>
<dbReference type="Gene3D" id="3.20.20.60">
    <property type="entry name" value="Phosphoenolpyruvate-binding domains"/>
    <property type="match status" value="1"/>
</dbReference>
<dbReference type="PANTHER" id="PTHR43030">
    <property type="entry name" value="PHOSPHOENOLPYRUVATE SYNTHASE"/>
    <property type="match status" value="1"/>
</dbReference>
<dbReference type="PRINTS" id="PR01736">
    <property type="entry name" value="PHPHTRNFRASE"/>
</dbReference>
<dbReference type="PROSITE" id="PS00370">
    <property type="entry name" value="PEP_ENZYMES_PHOS_SITE"/>
    <property type="match status" value="1"/>
</dbReference>
<keyword evidence="9 12" id="KW-0067">ATP-binding</keyword>
<evidence type="ECO:0000259" key="14">
    <source>
        <dbReference type="Pfam" id="PF01326"/>
    </source>
</evidence>
<keyword evidence="7 12" id="KW-0547">Nucleotide-binding</keyword>
<dbReference type="InterPro" id="IPR008279">
    <property type="entry name" value="PEP-util_enz_mobile_dom"/>
</dbReference>
<keyword evidence="8 12" id="KW-0418">Kinase</keyword>
<dbReference type="FunFam" id="3.30.1490.20:FF:000010">
    <property type="entry name" value="Phosphoenolpyruvate synthase"/>
    <property type="match status" value="1"/>
</dbReference>
<accession>A0A520KQW0</accession>
<evidence type="ECO:0000313" key="16">
    <source>
        <dbReference type="EMBL" id="RZN63906.1"/>
    </source>
</evidence>
<dbReference type="UniPathway" id="UPA00138"/>
<comment type="caution">
    <text evidence="16">The sequence shown here is derived from an EMBL/GenBank/DDBJ whole genome shotgun (WGS) entry which is preliminary data.</text>
</comment>